<dbReference type="Proteomes" id="UP000315235">
    <property type="component" value="Unassembled WGS sequence"/>
</dbReference>
<gene>
    <name evidence="2" type="ORF">FM069_15805</name>
</gene>
<proteinExistence type="predicted"/>
<evidence type="ECO:0000313" key="2">
    <source>
        <dbReference type="EMBL" id="TRX73875.1"/>
    </source>
</evidence>
<organism evidence="2 3">
    <name type="scientific">Pseudomonas mangiferae</name>
    <dbReference type="NCBI Taxonomy" id="2593654"/>
    <lineage>
        <taxon>Bacteria</taxon>
        <taxon>Pseudomonadati</taxon>
        <taxon>Pseudomonadota</taxon>
        <taxon>Gammaproteobacteria</taxon>
        <taxon>Pseudomonadales</taxon>
        <taxon>Pseudomonadaceae</taxon>
        <taxon>Pseudomonas</taxon>
    </lineage>
</organism>
<evidence type="ECO:0000256" key="1">
    <source>
        <dbReference type="SAM" id="Phobius"/>
    </source>
</evidence>
<keyword evidence="1 2" id="KW-0812">Transmembrane</keyword>
<dbReference type="Pfam" id="PF11137">
    <property type="entry name" value="DUF2909"/>
    <property type="match status" value="1"/>
</dbReference>
<keyword evidence="1" id="KW-1133">Transmembrane helix</keyword>
<evidence type="ECO:0000313" key="3">
    <source>
        <dbReference type="Proteomes" id="UP000315235"/>
    </source>
</evidence>
<dbReference type="AlphaFoldDB" id="A0A553GWN9"/>
<dbReference type="OrthoDB" id="7028362at2"/>
<feature type="transmembrane region" description="Helical" evidence="1">
    <location>
        <begin position="37"/>
        <end position="57"/>
    </location>
</feature>
<keyword evidence="3" id="KW-1185">Reference proteome</keyword>
<keyword evidence="1" id="KW-0472">Membrane</keyword>
<protein>
    <submittedName>
        <fullName evidence="2">Twin transmembrane helix small protein</fullName>
    </submittedName>
</protein>
<dbReference type="EMBL" id="VJOY01000011">
    <property type="protein sequence ID" value="TRX73875.1"/>
    <property type="molecule type" value="Genomic_DNA"/>
</dbReference>
<reference evidence="2 3" key="1">
    <citation type="submission" date="2019-07" db="EMBL/GenBank/DDBJ databases">
        <title>Pseudomonas mangiferae sp. nov., isolated from bark of mango tree in Thailand.</title>
        <authorList>
            <person name="Srisuk N."/>
            <person name="Anurat P."/>
        </authorList>
    </citation>
    <scope>NUCLEOTIDE SEQUENCE [LARGE SCALE GENOMIC DNA]</scope>
    <source>
        <strain evidence="2 3">DMKU_BBB3-04</strain>
    </source>
</reference>
<feature type="transmembrane region" description="Helical" evidence="1">
    <location>
        <begin position="6"/>
        <end position="25"/>
    </location>
</feature>
<name>A0A553GWN9_9PSED</name>
<dbReference type="NCBIfam" id="NF033233">
    <property type="entry name" value="twin_helix"/>
    <property type="match status" value="1"/>
</dbReference>
<dbReference type="RefSeq" id="WP_143489334.1">
    <property type="nucleotide sequence ID" value="NZ_VJOY01000011.1"/>
</dbReference>
<dbReference type="InterPro" id="IPR021313">
    <property type="entry name" value="DUF2909"/>
</dbReference>
<accession>A0A553GWN9</accession>
<comment type="caution">
    <text evidence="2">The sequence shown here is derived from an EMBL/GenBank/DDBJ whole genome shotgun (WGS) entry which is preliminary data.</text>
</comment>
<sequence>MLKLAIVVLLLASVASLFGGLVFLVKDEGRSSRLVNALTLRAVLAAFTVALIAWGFYSGQLVAHTTW</sequence>